<evidence type="ECO:0000256" key="1">
    <source>
        <dbReference type="SAM" id="MobiDB-lite"/>
    </source>
</evidence>
<organism evidence="2">
    <name type="scientific">Eutreptiella gymnastica</name>
    <dbReference type="NCBI Taxonomy" id="73025"/>
    <lineage>
        <taxon>Eukaryota</taxon>
        <taxon>Discoba</taxon>
        <taxon>Euglenozoa</taxon>
        <taxon>Euglenida</taxon>
        <taxon>Spirocuta</taxon>
        <taxon>Euglenophyceae</taxon>
        <taxon>Eutreptiales</taxon>
        <taxon>Eutreptiaceae</taxon>
        <taxon>Eutreptiella</taxon>
    </lineage>
</organism>
<accession>A0A7S1IJE5</accession>
<name>A0A7S1IJE5_9EUGL</name>
<gene>
    <name evidence="2" type="ORF">EGYM00392_LOCUS24624</name>
</gene>
<feature type="compositionally biased region" description="Polar residues" evidence="1">
    <location>
        <begin position="17"/>
        <end position="32"/>
    </location>
</feature>
<evidence type="ECO:0000313" key="2">
    <source>
        <dbReference type="EMBL" id="CAD9013521.1"/>
    </source>
</evidence>
<reference evidence="2" key="1">
    <citation type="submission" date="2021-01" db="EMBL/GenBank/DDBJ databases">
        <authorList>
            <person name="Corre E."/>
            <person name="Pelletier E."/>
            <person name="Niang G."/>
            <person name="Scheremetjew M."/>
            <person name="Finn R."/>
            <person name="Kale V."/>
            <person name="Holt S."/>
            <person name="Cochrane G."/>
            <person name="Meng A."/>
            <person name="Brown T."/>
            <person name="Cohen L."/>
        </authorList>
    </citation>
    <scope>NUCLEOTIDE SEQUENCE</scope>
    <source>
        <strain evidence="2">NIES-381</strain>
    </source>
</reference>
<sequence>MCTQQRIHDAHRLDVQRQPSRTVQNAPGRSTGLSQPQGLVVLLVGDPWVLGSHIPSDRKGSCSLGRFTCPLPLMLDARVVWTHMPGCCELVLPGVLVSSGY</sequence>
<proteinExistence type="predicted"/>
<protein>
    <submittedName>
        <fullName evidence="2">Uncharacterized protein</fullName>
    </submittedName>
</protein>
<feature type="region of interest" description="Disordered" evidence="1">
    <location>
        <begin position="13"/>
        <end position="32"/>
    </location>
</feature>
<dbReference type="EMBL" id="HBGA01066094">
    <property type="protein sequence ID" value="CAD9013521.1"/>
    <property type="molecule type" value="Transcribed_RNA"/>
</dbReference>
<dbReference type="AlphaFoldDB" id="A0A7S1IJE5"/>